<gene>
    <name evidence="3" type="ORF">H2O73_09080</name>
</gene>
<dbReference type="InterPro" id="IPR017853">
    <property type="entry name" value="GH"/>
</dbReference>
<comment type="caution">
    <text evidence="3">The sequence shown here is derived from an EMBL/GenBank/DDBJ whole genome shotgun (WGS) entry which is preliminary data.</text>
</comment>
<evidence type="ECO:0000256" key="2">
    <source>
        <dbReference type="ARBA" id="ARBA00023295"/>
    </source>
</evidence>
<dbReference type="GO" id="GO:0004557">
    <property type="term" value="F:alpha-galactosidase activity"/>
    <property type="evidence" value="ECO:0007669"/>
    <property type="project" value="InterPro"/>
</dbReference>
<dbReference type="Pfam" id="PF02065">
    <property type="entry name" value="Melibiase"/>
    <property type="match status" value="1"/>
</dbReference>
<keyword evidence="1" id="KW-0378">Hydrolase</keyword>
<dbReference type="Proteomes" id="UP000571701">
    <property type="component" value="Unassembled WGS sequence"/>
</dbReference>
<dbReference type="PANTHER" id="PTHR43053">
    <property type="entry name" value="GLYCOSIDASE FAMILY 31"/>
    <property type="match status" value="1"/>
</dbReference>
<reference evidence="3 4" key="1">
    <citation type="submission" date="2020-07" db="EMBL/GenBank/DDBJ databases">
        <title>Vibrio marinisediminis sp. nov., isolated from marine sediment.</title>
        <authorList>
            <person name="Ji X."/>
        </authorList>
    </citation>
    <scope>NUCLEOTIDE SEQUENCE [LARGE SCALE GENOMIC DNA]</scope>
    <source>
        <strain evidence="3 4">404</strain>
    </source>
</reference>
<dbReference type="PANTHER" id="PTHR43053:SF3">
    <property type="entry name" value="ALPHA-GALACTOSIDASE C-RELATED"/>
    <property type="match status" value="1"/>
</dbReference>
<dbReference type="RefSeq" id="WP_182108531.1">
    <property type="nucleotide sequence ID" value="NZ_JACFYF010000004.1"/>
</dbReference>
<evidence type="ECO:0000313" key="3">
    <source>
        <dbReference type="EMBL" id="MBA5762495.1"/>
    </source>
</evidence>
<dbReference type="Gene3D" id="3.20.20.70">
    <property type="entry name" value="Aldolase class I"/>
    <property type="match status" value="1"/>
</dbReference>
<keyword evidence="2" id="KW-0326">Glycosidase</keyword>
<proteinExistence type="predicted"/>
<dbReference type="CDD" id="cd14791">
    <property type="entry name" value="GH36"/>
    <property type="match status" value="1"/>
</dbReference>
<evidence type="ECO:0000256" key="1">
    <source>
        <dbReference type="ARBA" id="ARBA00022801"/>
    </source>
</evidence>
<name>A0A7W2FQN3_9VIBR</name>
<dbReference type="InterPro" id="IPR050985">
    <property type="entry name" value="Alpha-glycosidase_related"/>
</dbReference>
<evidence type="ECO:0000313" key="4">
    <source>
        <dbReference type="Proteomes" id="UP000571701"/>
    </source>
</evidence>
<dbReference type="AlphaFoldDB" id="A0A7W2FQN3"/>
<dbReference type="SUPFAM" id="SSF51445">
    <property type="entry name" value="(Trans)glycosidases"/>
    <property type="match status" value="1"/>
</dbReference>
<organism evidence="3 4">
    <name type="scientific">Vibrio marinisediminis</name>
    <dbReference type="NCBI Taxonomy" id="2758441"/>
    <lineage>
        <taxon>Bacteria</taxon>
        <taxon>Pseudomonadati</taxon>
        <taxon>Pseudomonadota</taxon>
        <taxon>Gammaproteobacteria</taxon>
        <taxon>Vibrionales</taxon>
        <taxon>Vibrionaceae</taxon>
        <taxon>Vibrio</taxon>
    </lineage>
</organism>
<dbReference type="InterPro" id="IPR002252">
    <property type="entry name" value="Glyco_hydro_36"/>
</dbReference>
<keyword evidence="4" id="KW-1185">Reference proteome</keyword>
<sequence>MQQRVKLECNAELNIASHNILVTPNGNEASFSFSGLCNDPIDSKYPLFTLDYHIEPQAILYGDGFQMSCQTIGTVDNSRTVGNFPDNGSLFRIYPSGDPKRYYNYLVIADSLGYTLIGFSSCFRFAGFFEVTERTGGHRITAYIDGENSCPREWTSVELESVVVLKSTELSQVYSDFVGYIQRHHPKREGVTRASPIGWSSHQSTGNTIDASTLFANLMLQCEQHQSLDYVIIERGYQSALGDWLTASEQFGVSLQIVVDTIKKMGKKPGVWLAPFIASPHSSLFQQHPDWFVHDIDGQPLSADQVTYAGLDGKSCYVLDTTNVDVQDYLYNLIRFMREELGIELFKLDGSYWGAMKGFRHLEGITSIEAYRMGLEVINDAANGAIVMACQAPLWPSLGLVDIMRVTDDVHRSERQFEQNAQATLLRSWQHRLLWQIDPDRLVLTSLANQGCERKYYNFHRTVLLASGGALLSGDPLNDITPFARSSLKRLTTRHQHSQQAASFSALNLHHGTLDLTAQNDLHCLFNYQQPAREVMLTANHAVDWHDFWTGEKLNNVPTQAFEVTLEAGLFARAILTVG</sequence>
<dbReference type="GO" id="GO:0016052">
    <property type="term" value="P:carbohydrate catabolic process"/>
    <property type="evidence" value="ECO:0007669"/>
    <property type="project" value="InterPro"/>
</dbReference>
<dbReference type="InterPro" id="IPR013785">
    <property type="entry name" value="Aldolase_TIM"/>
</dbReference>
<protein>
    <submittedName>
        <fullName evidence="3">Alpha-galactosidase</fullName>
    </submittedName>
</protein>
<accession>A0A7W2FQN3</accession>
<dbReference type="EMBL" id="JACFYF010000004">
    <property type="protein sequence ID" value="MBA5762495.1"/>
    <property type="molecule type" value="Genomic_DNA"/>
</dbReference>